<dbReference type="AlphaFoldDB" id="A0A6G1LH81"/>
<dbReference type="Gene3D" id="3.40.50.720">
    <property type="entry name" value="NAD(P)-binding Rossmann-like Domain"/>
    <property type="match status" value="1"/>
</dbReference>
<sequence>GCIVHISSTRAFMSEPNNEPHSASKAGLLGLSQAMAVSLAPQGVRVNAILPGWIHVVGECREGDEGGWEWERGLAEEDHAWHLTGRVGRVEDVLDAVEFLGGAEGVSYEEDGSSRGVG</sequence>
<accession>A0A6G1LH81</accession>
<keyword evidence="4" id="KW-1185">Reference proteome</keyword>
<feature type="non-terminal residue" evidence="3">
    <location>
        <position position="118"/>
    </location>
</feature>
<dbReference type="PANTHER" id="PTHR24321:SF8">
    <property type="entry name" value="ESTRADIOL 17-BETA-DEHYDROGENASE 8-RELATED"/>
    <property type="match status" value="1"/>
</dbReference>
<dbReference type="OrthoDB" id="5840532at2759"/>
<gene>
    <name evidence="3" type="ORF">EJ03DRAFT_252221</name>
</gene>
<evidence type="ECO:0000256" key="1">
    <source>
        <dbReference type="ARBA" id="ARBA00006484"/>
    </source>
</evidence>
<dbReference type="GO" id="GO:0016491">
    <property type="term" value="F:oxidoreductase activity"/>
    <property type="evidence" value="ECO:0007669"/>
    <property type="project" value="UniProtKB-KW"/>
</dbReference>
<dbReference type="PRINTS" id="PR00081">
    <property type="entry name" value="GDHRDH"/>
</dbReference>
<keyword evidence="2" id="KW-0560">Oxidoreductase</keyword>
<reference evidence="3" key="1">
    <citation type="journal article" date="2020" name="Stud. Mycol.">
        <title>101 Dothideomycetes genomes: a test case for predicting lifestyles and emergence of pathogens.</title>
        <authorList>
            <person name="Haridas S."/>
            <person name="Albert R."/>
            <person name="Binder M."/>
            <person name="Bloem J."/>
            <person name="Labutti K."/>
            <person name="Salamov A."/>
            <person name="Andreopoulos B."/>
            <person name="Baker S."/>
            <person name="Barry K."/>
            <person name="Bills G."/>
            <person name="Bluhm B."/>
            <person name="Cannon C."/>
            <person name="Castanera R."/>
            <person name="Culley D."/>
            <person name="Daum C."/>
            <person name="Ezra D."/>
            <person name="Gonzalez J."/>
            <person name="Henrissat B."/>
            <person name="Kuo A."/>
            <person name="Liang C."/>
            <person name="Lipzen A."/>
            <person name="Lutzoni F."/>
            <person name="Magnuson J."/>
            <person name="Mondo S."/>
            <person name="Nolan M."/>
            <person name="Ohm R."/>
            <person name="Pangilinan J."/>
            <person name="Park H.-J."/>
            <person name="Ramirez L."/>
            <person name="Alfaro M."/>
            <person name="Sun H."/>
            <person name="Tritt A."/>
            <person name="Yoshinaga Y."/>
            <person name="Zwiers L.-H."/>
            <person name="Turgeon B."/>
            <person name="Goodwin S."/>
            <person name="Spatafora J."/>
            <person name="Crous P."/>
            <person name="Grigoriev I."/>
        </authorList>
    </citation>
    <scope>NUCLEOTIDE SEQUENCE</scope>
    <source>
        <strain evidence="3">CBS 116005</strain>
    </source>
</reference>
<evidence type="ECO:0000313" key="3">
    <source>
        <dbReference type="EMBL" id="KAF2771524.1"/>
    </source>
</evidence>
<dbReference type="Pfam" id="PF13561">
    <property type="entry name" value="adh_short_C2"/>
    <property type="match status" value="1"/>
</dbReference>
<evidence type="ECO:0000313" key="4">
    <source>
        <dbReference type="Proteomes" id="UP000799436"/>
    </source>
</evidence>
<proteinExistence type="inferred from homology"/>
<dbReference type="InterPro" id="IPR036291">
    <property type="entry name" value="NAD(P)-bd_dom_sf"/>
</dbReference>
<comment type="similarity">
    <text evidence="1">Belongs to the short-chain dehydrogenases/reductases (SDR) family.</text>
</comment>
<dbReference type="SUPFAM" id="SSF51735">
    <property type="entry name" value="NAD(P)-binding Rossmann-fold domains"/>
    <property type="match status" value="1"/>
</dbReference>
<organism evidence="3 4">
    <name type="scientific">Teratosphaeria nubilosa</name>
    <dbReference type="NCBI Taxonomy" id="161662"/>
    <lineage>
        <taxon>Eukaryota</taxon>
        <taxon>Fungi</taxon>
        <taxon>Dikarya</taxon>
        <taxon>Ascomycota</taxon>
        <taxon>Pezizomycotina</taxon>
        <taxon>Dothideomycetes</taxon>
        <taxon>Dothideomycetidae</taxon>
        <taxon>Mycosphaerellales</taxon>
        <taxon>Teratosphaeriaceae</taxon>
        <taxon>Teratosphaeria</taxon>
    </lineage>
</organism>
<dbReference type="EMBL" id="ML995819">
    <property type="protein sequence ID" value="KAF2771524.1"/>
    <property type="molecule type" value="Genomic_DNA"/>
</dbReference>
<dbReference type="Proteomes" id="UP000799436">
    <property type="component" value="Unassembled WGS sequence"/>
</dbReference>
<feature type="non-terminal residue" evidence="3">
    <location>
        <position position="1"/>
    </location>
</feature>
<evidence type="ECO:0000256" key="2">
    <source>
        <dbReference type="ARBA" id="ARBA00023002"/>
    </source>
</evidence>
<dbReference type="InterPro" id="IPR002347">
    <property type="entry name" value="SDR_fam"/>
</dbReference>
<protein>
    <submittedName>
        <fullName evidence="3">NAD(P)-binding protein</fullName>
    </submittedName>
</protein>
<name>A0A6G1LH81_9PEZI</name>
<dbReference type="PANTHER" id="PTHR24321">
    <property type="entry name" value="DEHYDROGENASES, SHORT CHAIN"/>
    <property type="match status" value="1"/>
</dbReference>